<dbReference type="Gene3D" id="3.40.50.720">
    <property type="entry name" value="NAD(P)-binding Rossmann-like Domain"/>
    <property type="match status" value="2"/>
</dbReference>
<dbReference type="Pfam" id="PF00389">
    <property type="entry name" value="2-Hacid_dh"/>
    <property type="match status" value="1"/>
</dbReference>
<dbReference type="PANTHER" id="PTHR43761">
    <property type="entry name" value="D-ISOMER SPECIFIC 2-HYDROXYACID DEHYDROGENASE FAMILY PROTEIN (AFU_ORTHOLOGUE AFUA_1G13630)"/>
    <property type="match status" value="1"/>
</dbReference>
<protein>
    <submittedName>
        <fullName evidence="7">D-2-hydroxyacid dehydrogenase</fullName>
    </submittedName>
</protein>
<dbReference type="InterPro" id="IPR006140">
    <property type="entry name" value="D-isomer_DH_NAD-bd"/>
</dbReference>
<evidence type="ECO:0000256" key="1">
    <source>
        <dbReference type="ARBA" id="ARBA00005854"/>
    </source>
</evidence>
<evidence type="ECO:0000256" key="4">
    <source>
        <dbReference type="RuleBase" id="RU003719"/>
    </source>
</evidence>
<dbReference type="Proteomes" id="UP000886796">
    <property type="component" value="Unassembled WGS sequence"/>
</dbReference>
<organism evidence="7 8">
    <name type="scientific">Candidatus Faecousia excrementigallinarum</name>
    <dbReference type="NCBI Taxonomy" id="2840806"/>
    <lineage>
        <taxon>Bacteria</taxon>
        <taxon>Bacillati</taxon>
        <taxon>Bacillota</taxon>
        <taxon>Clostridia</taxon>
        <taxon>Eubacteriales</taxon>
        <taxon>Oscillospiraceae</taxon>
        <taxon>Faecousia</taxon>
    </lineage>
</organism>
<evidence type="ECO:0000313" key="7">
    <source>
        <dbReference type="EMBL" id="HIQ67264.1"/>
    </source>
</evidence>
<comment type="similarity">
    <text evidence="1 4">Belongs to the D-isomer specific 2-hydroxyacid dehydrogenase family.</text>
</comment>
<dbReference type="InterPro" id="IPR029752">
    <property type="entry name" value="D-isomer_DH_CS1"/>
</dbReference>
<comment type="caution">
    <text evidence="7">The sequence shown here is derived from an EMBL/GenBank/DDBJ whole genome shotgun (WGS) entry which is preliminary data.</text>
</comment>
<keyword evidence="3" id="KW-0520">NAD</keyword>
<name>A0A9D1CMG1_9FIRM</name>
<dbReference type="PROSITE" id="PS00671">
    <property type="entry name" value="D_2_HYDROXYACID_DH_3"/>
    <property type="match status" value="1"/>
</dbReference>
<evidence type="ECO:0000259" key="6">
    <source>
        <dbReference type="Pfam" id="PF02826"/>
    </source>
</evidence>
<dbReference type="InterPro" id="IPR036291">
    <property type="entry name" value="NAD(P)-bd_dom_sf"/>
</dbReference>
<dbReference type="PROSITE" id="PS00065">
    <property type="entry name" value="D_2_HYDROXYACID_DH_1"/>
    <property type="match status" value="1"/>
</dbReference>
<evidence type="ECO:0000259" key="5">
    <source>
        <dbReference type="Pfam" id="PF00389"/>
    </source>
</evidence>
<sequence>MKLVVLDSQVVNPGDLSWDWLKTFGEVAVYPRTPEEEVVSRIGDAEIVLINKIAMTRQVLERCPNLKLICVQATGYNVVDCQAARELGIPVCNVPDYGTDAVAQFTMGLLLELCHQIGHHNRWVQAGKWCSNPDFCYWETPQMELSDKTMGIIGFGRIGRRVGQQAKAFGMEVLAYSRSRTPEGEKIASYVPLEELLKKSQVVSLHCPLTPQTHKIINENTLNQMQTGAILLNTARGDLVEEAAVAQALGSGKLRGYAADVLSREPMSPENPLLGAPNCVLTPHMAWAPVESRRRIQRCTQDNIEAFLAGNPIHVVNP</sequence>
<evidence type="ECO:0000313" key="8">
    <source>
        <dbReference type="Proteomes" id="UP000886796"/>
    </source>
</evidence>
<dbReference type="Pfam" id="PF02826">
    <property type="entry name" value="2-Hacid_dh_C"/>
    <property type="match status" value="1"/>
</dbReference>
<dbReference type="AlphaFoldDB" id="A0A9D1CMG1"/>
<dbReference type="PROSITE" id="PS00670">
    <property type="entry name" value="D_2_HYDROXYACID_DH_2"/>
    <property type="match status" value="1"/>
</dbReference>
<proteinExistence type="inferred from homology"/>
<dbReference type="SUPFAM" id="SSF52283">
    <property type="entry name" value="Formate/glycerate dehydrogenase catalytic domain-like"/>
    <property type="match status" value="1"/>
</dbReference>
<evidence type="ECO:0000256" key="2">
    <source>
        <dbReference type="ARBA" id="ARBA00023002"/>
    </source>
</evidence>
<dbReference type="InterPro" id="IPR029753">
    <property type="entry name" value="D-isomer_DH_CS"/>
</dbReference>
<dbReference type="InterPro" id="IPR006139">
    <property type="entry name" value="D-isomer_2_OHA_DH_cat_dom"/>
</dbReference>
<evidence type="ECO:0000256" key="3">
    <source>
        <dbReference type="ARBA" id="ARBA00023027"/>
    </source>
</evidence>
<feature type="domain" description="D-isomer specific 2-hydroxyacid dehydrogenase NAD-binding" evidence="6">
    <location>
        <begin position="107"/>
        <end position="286"/>
    </location>
</feature>
<feature type="domain" description="D-isomer specific 2-hydroxyacid dehydrogenase catalytic" evidence="5">
    <location>
        <begin position="21"/>
        <end position="317"/>
    </location>
</feature>
<dbReference type="GO" id="GO:0051287">
    <property type="term" value="F:NAD binding"/>
    <property type="evidence" value="ECO:0007669"/>
    <property type="project" value="InterPro"/>
</dbReference>
<dbReference type="PANTHER" id="PTHR43761:SF1">
    <property type="entry name" value="D-ISOMER SPECIFIC 2-HYDROXYACID DEHYDROGENASE CATALYTIC DOMAIN-CONTAINING PROTEIN-RELATED"/>
    <property type="match status" value="1"/>
</dbReference>
<accession>A0A9D1CMG1</accession>
<reference evidence="7" key="2">
    <citation type="journal article" date="2021" name="PeerJ">
        <title>Extensive microbial diversity within the chicken gut microbiome revealed by metagenomics and culture.</title>
        <authorList>
            <person name="Gilroy R."/>
            <person name="Ravi A."/>
            <person name="Getino M."/>
            <person name="Pursley I."/>
            <person name="Horton D.L."/>
            <person name="Alikhan N.F."/>
            <person name="Baker D."/>
            <person name="Gharbi K."/>
            <person name="Hall N."/>
            <person name="Watson M."/>
            <person name="Adriaenssens E.M."/>
            <person name="Foster-Nyarko E."/>
            <person name="Jarju S."/>
            <person name="Secka A."/>
            <person name="Antonio M."/>
            <person name="Oren A."/>
            <person name="Chaudhuri R.R."/>
            <person name="La Ragione R."/>
            <person name="Hildebrand F."/>
            <person name="Pallen M.J."/>
        </authorList>
    </citation>
    <scope>NUCLEOTIDE SEQUENCE</scope>
    <source>
        <strain evidence="7">13361</strain>
    </source>
</reference>
<gene>
    <name evidence="7" type="ORF">IAB74_01975</name>
</gene>
<dbReference type="CDD" id="cd12162">
    <property type="entry name" value="2-Hacid_dh_4"/>
    <property type="match status" value="1"/>
</dbReference>
<dbReference type="InterPro" id="IPR050418">
    <property type="entry name" value="D-iso_2-hydroxyacid_DH_PdxB"/>
</dbReference>
<keyword evidence="2 4" id="KW-0560">Oxidoreductase</keyword>
<reference evidence="7" key="1">
    <citation type="submission" date="2020-10" db="EMBL/GenBank/DDBJ databases">
        <authorList>
            <person name="Gilroy R."/>
        </authorList>
    </citation>
    <scope>NUCLEOTIDE SEQUENCE</scope>
    <source>
        <strain evidence="7">13361</strain>
    </source>
</reference>
<dbReference type="GO" id="GO:0016616">
    <property type="term" value="F:oxidoreductase activity, acting on the CH-OH group of donors, NAD or NADP as acceptor"/>
    <property type="evidence" value="ECO:0007669"/>
    <property type="project" value="InterPro"/>
</dbReference>
<dbReference type="SUPFAM" id="SSF51735">
    <property type="entry name" value="NAD(P)-binding Rossmann-fold domains"/>
    <property type="match status" value="1"/>
</dbReference>
<dbReference type="EMBL" id="DVFK01000024">
    <property type="protein sequence ID" value="HIQ67264.1"/>
    <property type="molecule type" value="Genomic_DNA"/>
</dbReference>
<dbReference type="FunFam" id="3.40.50.720:FF:000203">
    <property type="entry name" value="D-3-phosphoglycerate dehydrogenase (SerA)"/>
    <property type="match status" value="1"/>
</dbReference>